<feature type="domain" description="MotA/TolQ/ExbB proton channel" evidence="8">
    <location>
        <begin position="67"/>
        <end position="186"/>
    </location>
</feature>
<dbReference type="GO" id="GO:0017038">
    <property type="term" value="P:protein import"/>
    <property type="evidence" value="ECO:0007669"/>
    <property type="project" value="TreeGrafter"/>
</dbReference>
<dbReference type="GO" id="GO:0005886">
    <property type="term" value="C:plasma membrane"/>
    <property type="evidence" value="ECO:0007669"/>
    <property type="project" value="UniProtKB-SubCell"/>
</dbReference>
<keyword evidence="2" id="KW-1003">Cell membrane</keyword>
<dbReference type="OrthoDB" id="4045at2"/>
<dbReference type="Proteomes" id="UP000216947">
    <property type="component" value="Unassembled WGS sequence"/>
</dbReference>
<protein>
    <submittedName>
        <fullName evidence="9">Flagellar motor protein MotA</fullName>
    </submittedName>
</protein>
<dbReference type="InterPro" id="IPR002898">
    <property type="entry name" value="MotA_ExbB_proton_chnl"/>
</dbReference>
<gene>
    <name evidence="9" type="ORF">CAL19_09525</name>
</gene>
<reference evidence="10" key="1">
    <citation type="submission" date="2017-05" db="EMBL/GenBank/DDBJ databases">
        <title>Complete and WGS of Bordetella genogroups.</title>
        <authorList>
            <person name="Spilker T."/>
            <person name="Lipuma J."/>
        </authorList>
    </citation>
    <scope>NUCLEOTIDE SEQUENCE [LARGE SCALE GENOMIC DNA]</scope>
    <source>
        <strain evidence="10">AU18089</strain>
    </source>
</reference>
<keyword evidence="4 7" id="KW-1133">Transmembrane helix</keyword>
<evidence type="ECO:0000313" key="9">
    <source>
        <dbReference type="EMBL" id="OZI22742.1"/>
    </source>
</evidence>
<keyword evidence="6" id="KW-0653">Protein transport</keyword>
<feature type="transmembrane region" description="Helical" evidence="7">
    <location>
        <begin position="106"/>
        <end position="130"/>
    </location>
</feature>
<evidence type="ECO:0000313" key="10">
    <source>
        <dbReference type="Proteomes" id="UP000216947"/>
    </source>
</evidence>
<comment type="caution">
    <text evidence="9">The sequence shown here is derived from an EMBL/GenBank/DDBJ whole genome shotgun (WGS) entry which is preliminary data.</text>
</comment>
<evidence type="ECO:0000256" key="1">
    <source>
        <dbReference type="ARBA" id="ARBA00004651"/>
    </source>
</evidence>
<keyword evidence="3 7" id="KW-0812">Transmembrane</keyword>
<dbReference type="Pfam" id="PF01618">
    <property type="entry name" value="MotA_ExbB"/>
    <property type="match status" value="1"/>
</dbReference>
<accession>A0A261RDI2</accession>
<keyword evidence="10" id="KW-1185">Reference proteome</keyword>
<evidence type="ECO:0000256" key="6">
    <source>
        <dbReference type="RuleBase" id="RU004057"/>
    </source>
</evidence>
<comment type="subcellular location">
    <subcellularLocation>
        <location evidence="1">Cell membrane</location>
        <topology evidence="1">Multi-pass membrane protein</topology>
    </subcellularLocation>
    <subcellularLocation>
        <location evidence="6">Membrane</location>
        <topology evidence="6">Multi-pass membrane protein</topology>
    </subcellularLocation>
</comment>
<evidence type="ECO:0000256" key="7">
    <source>
        <dbReference type="SAM" id="Phobius"/>
    </source>
</evidence>
<dbReference type="PANTHER" id="PTHR30625:SF11">
    <property type="entry name" value="MOTA_TOLQ_EXBB PROTON CHANNEL DOMAIN-CONTAINING PROTEIN"/>
    <property type="match status" value="1"/>
</dbReference>
<keyword evidence="9" id="KW-0969">Cilium</keyword>
<keyword evidence="6" id="KW-0813">Transport</keyword>
<feature type="transmembrane region" description="Helical" evidence="7">
    <location>
        <begin position="12"/>
        <end position="31"/>
    </location>
</feature>
<evidence type="ECO:0000256" key="5">
    <source>
        <dbReference type="ARBA" id="ARBA00023136"/>
    </source>
</evidence>
<feature type="transmembrane region" description="Helical" evidence="7">
    <location>
        <begin position="150"/>
        <end position="170"/>
    </location>
</feature>
<dbReference type="EMBL" id="NEVK01000004">
    <property type="protein sequence ID" value="OZI22742.1"/>
    <property type="molecule type" value="Genomic_DNA"/>
</dbReference>
<evidence type="ECO:0000256" key="3">
    <source>
        <dbReference type="ARBA" id="ARBA00022692"/>
    </source>
</evidence>
<keyword evidence="9" id="KW-0966">Cell projection</keyword>
<comment type="similarity">
    <text evidence="6">Belongs to the exbB/tolQ family.</text>
</comment>
<keyword evidence="9" id="KW-0282">Flagellum</keyword>
<dbReference type="InterPro" id="IPR050790">
    <property type="entry name" value="ExbB/TolQ_transport"/>
</dbReference>
<proteinExistence type="inferred from homology"/>
<organism evidence="9 10">
    <name type="scientific">Bordetella genomosp. 7</name>
    <dbReference type="NCBI Taxonomy" id="1416805"/>
    <lineage>
        <taxon>Bacteria</taxon>
        <taxon>Pseudomonadati</taxon>
        <taxon>Pseudomonadota</taxon>
        <taxon>Betaproteobacteria</taxon>
        <taxon>Burkholderiales</taxon>
        <taxon>Alcaligenaceae</taxon>
        <taxon>Bordetella</taxon>
    </lineage>
</organism>
<dbReference type="RefSeq" id="WP_026638009.1">
    <property type="nucleotide sequence ID" value="NZ_NEVI01000014.1"/>
</dbReference>
<sequence>MLSIFQEAGWPIWPLLATSVLGLALIVERFLSLRRSLVMPRGLADQVAEMQRNGQDAPEALSRLERNSPLGRVLAEVLRHRHQPREVQRAAVEDVGRAVAHDLNRYVAALGTVAVIAPLMGLFGTVVGMIEIFGSYTPTGGDPAQLARGISIALYNTAFGILIAIPAMIAHRYFRGRVDSLVNAMEQIAARVARAGALAAPGGRQP</sequence>
<name>A0A261RDI2_9BORD</name>
<keyword evidence="5 7" id="KW-0472">Membrane</keyword>
<dbReference type="AlphaFoldDB" id="A0A261RDI2"/>
<evidence type="ECO:0000256" key="4">
    <source>
        <dbReference type="ARBA" id="ARBA00022989"/>
    </source>
</evidence>
<dbReference type="PANTHER" id="PTHR30625">
    <property type="entry name" value="PROTEIN TOLQ"/>
    <property type="match status" value="1"/>
</dbReference>
<evidence type="ECO:0000259" key="8">
    <source>
        <dbReference type="Pfam" id="PF01618"/>
    </source>
</evidence>
<evidence type="ECO:0000256" key="2">
    <source>
        <dbReference type="ARBA" id="ARBA00022475"/>
    </source>
</evidence>